<evidence type="ECO:0000256" key="7">
    <source>
        <dbReference type="HAMAP-Rule" id="MF_01416"/>
    </source>
</evidence>
<comment type="function">
    <text evidence="7">F(1)F(0) ATP synthase produces ATP from ADP in the presence of a proton or sodium gradient. F-type ATPases consist of two structural domains, F(1) containing the extramembraneous catalytic core and F(0) containing the membrane proton channel, linked together by a central stalk and a peripheral stalk. During catalysis, ATP synthesis in the catalytic domain of F(1) is coupled via a rotary mechanism of the central stalk subunits to proton translocation.</text>
</comment>
<comment type="caution">
    <text evidence="8">The sequence shown here is derived from an EMBL/GenBank/DDBJ whole genome shotgun (WGS) entry which is preliminary data.</text>
</comment>
<comment type="function">
    <text evidence="7">This protein is part of the stalk that links CF(0) to CF(1). It either transmits conformational changes from CF(0) to CF(1) or is implicated in proton conduction.</text>
</comment>
<keyword evidence="2 7" id="KW-0813">Transport</keyword>
<dbReference type="GO" id="GO:0045259">
    <property type="term" value="C:proton-transporting ATP synthase complex"/>
    <property type="evidence" value="ECO:0007669"/>
    <property type="project" value="UniProtKB-KW"/>
</dbReference>
<dbReference type="Gene3D" id="1.10.520.20">
    <property type="entry name" value="N-terminal domain of the delta subunit of the F1F0-ATP synthase"/>
    <property type="match status" value="1"/>
</dbReference>
<dbReference type="Pfam" id="PF00213">
    <property type="entry name" value="OSCP"/>
    <property type="match status" value="1"/>
</dbReference>
<keyword evidence="3 7" id="KW-0375">Hydrogen ion transport</keyword>
<dbReference type="InterPro" id="IPR026015">
    <property type="entry name" value="ATP_synth_OSCP/delta_N_sf"/>
</dbReference>
<dbReference type="HAMAP" id="MF_01416">
    <property type="entry name" value="ATP_synth_delta_bact"/>
    <property type="match status" value="1"/>
</dbReference>
<keyword evidence="6 7" id="KW-0066">ATP synthesis</keyword>
<evidence type="ECO:0000256" key="3">
    <source>
        <dbReference type="ARBA" id="ARBA00022781"/>
    </source>
</evidence>
<organism evidence="8 9">
    <name type="scientific">Cerina litoralis</name>
    <dbReference type="NCBI Taxonomy" id="2874477"/>
    <lineage>
        <taxon>Bacteria</taxon>
        <taxon>Pseudomonadati</taxon>
        <taxon>Bacteroidota</taxon>
        <taxon>Flavobacteriia</taxon>
        <taxon>Flavobacteriales</taxon>
        <taxon>Flavobacteriaceae</taxon>
        <taxon>Cerina</taxon>
    </lineage>
</organism>
<evidence type="ECO:0000313" key="8">
    <source>
        <dbReference type="EMBL" id="MCG2460935.1"/>
    </source>
</evidence>
<dbReference type="InterPro" id="IPR020781">
    <property type="entry name" value="ATPase_OSCP/d_CS"/>
</dbReference>
<dbReference type="GO" id="GO:0046933">
    <property type="term" value="F:proton-transporting ATP synthase activity, rotational mechanism"/>
    <property type="evidence" value="ECO:0007669"/>
    <property type="project" value="UniProtKB-UniRule"/>
</dbReference>
<keyword evidence="4 7" id="KW-0406">Ion transport</keyword>
<evidence type="ECO:0000256" key="4">
    <source>
        <dbReference type="ARBA" id="ARBA00023065"/>
    </source>
</evidence>
<dbReference type="EMBL" id="JAIRBC010000011">
    <property type="protein sequence ID" value="MCG2460935.1"/>
    <property type="molecule type" value="Genomic_DNA"/>
</dbReference>
<protein>
    <recommendedName>
        <fullName evidence="7">ATP synthase subunit delta</fullName>
    </recommendedName>
    <alternativeName>
        <fullName evidence="7">ATP synthase F(1) sector subunit delta</fullName>
    </alternativeName>
    <alternativeName>
        <fullName evidence="7">F-type ATPase subunit delta</fullName>
        <shortName evidence="7">F-ATPase subunit delta</shortName>
    </alternativeName>
</protein>
<keyword evidence="7" id="KW-0139">CF(1)</keyword>
<dbReference type="GO" id="GO:0005886">
    <property type="term" value="C:plasma membrane"/>
    <property type="evidence" value="ECO:0007669"/>
    <property type="project" value="UniProtKB-SubCell"/>
</dbReference>
<evidence type="ECO:0000256" key="1">
    <source>
        <dbReference type="ARBA" id="ARBA00004370"/>
    </source>
</evidence>
<dbReference type="PRINTS" id="PR00125">
    <property type="entry name" value="ATPASEDELTA"/>
</dbReference>
<comment type="subcellular location">
    <subcellularLocation>
        <location evidence="7">Cell membrane</location>
        <topology evidence="7">Peripheral membrane protein</topology>
    </subcellularLocation>
    <subcellularLocation>
        <location evidence="1">Membrane</location>
    </subcellularLocation>
</comment>
<evidence type="ECO:0000313" key="9">
    <source>
        <dbReference type="Proteomes" id="UP001200642"/>
    </source>
</evidence>
<dbReference type="AlphaFoldDB" id="A0AAE3JNG7"/>
<dbReference type="RefSeq" id="WP_317902080.1">
    <property type="nucleotide sequence ID" value="NZ_JAIRBC010000011.1"/>
</dbReference>
<evidence type="ECO:0000256" key="6">
    <source>
        <dbReference type="ARBA" id="ARBA00023310"/>
    </source>
</evidence>
<keyword evidence="5 7" id="KW-0472">Membrane</keyword>
<proteinExistence type="inferred from homology"/>
<evidence type="ECO:0000256" key="5">
    <source>
        <dbReference type="ARBA" id="ARBA00023136"/>
    </source>
</evidence>
<dbReference type="SUPFAM" id="SSF47928">
    <property type="entry name" value="N-terminal domain of the delta subunit of the F1F0-ATP synthase"/>
    <property type="match status" value="1"/>
</dbReference>
<dbReference type="PANTHER" id="PTHR11910">
    <property type="entry name" value="ATP SYNTHASE DELTA CHAIN"/>
    <property type="match status" value="1"/>
</dbReference>
<gene>
    <name evidence="7 8" type="primary">atpH</name>
    <name evidence="8" type="ORF">K8352_09260</name>
</gene>
<name>A0AAE3JNG7_9FLAO</name>
<sequence length="180" mass="19776">MNNSRAALRYAKAVLNFALDKKAAKAVEKDMRNISTTVSDSEQLRDLLASPILKAEVKKKALSAIFTDTHAITQGLVNLLIGNKRISMLQEVAFKYIILNEQLKGQDVAYVTTAVPLTPALETKVLQQVAQLTGNEVSLENKIDESIIGGFVLRVGDLQFDSSIANQLNNLKREFSKSSI</sequence>
<dbReference type="InterPro" id="IPR000711">
    <property type="entry name" value="ATPase_OSCP/dsu"/>
</dbReference>
<keyword evidence="9" id="KW-1185">Reference proteome</keyword>
<reference evidence="8" key="1">
    <citation type="submission" date="2023-02" db="EMBL/GenBank/DDBJ databases">
        <title>Genome of Flavobacteriaceae gen. nov. sp. strain F89.</title>
        <authorList>
            <person name="Wang Y."/>
        </authorList>
    </citation>
    <scope>NUCLEOTIDE SEQUENCE</scope>
    <source>
        <strain evidence="8">F89</strain>
    </source>
</reference>
<comment type="similarity">
    <text evidence="7">Belongs to the ATPase delta chain family.</text>
</comment>
<dbReference type="Proteomes" id="UP001200642">
    <property type="component" value="Unassembled WGS sequence"/>
</dbReference>
<evidence type="ECO:0000256" key="2">
    <source>
        <dbReference type="ARBA" id="ARBA00022448"/>
    </source>
</evidence>
<accession>A0AAE3JNG7</accession>
<keyword evidence="7" id="KW-1003">Cell membrane</keyword>
<dbReference type="PROSITE" id="PS00389">
    <property type="entry name" value="ATPASE_DELTA"/>
    <property type="match status" value="1"/>
</dbReference>
<dbReference type="NCBIfam" id="TIGR01145">
    <property type="entry name" value="ATP_synt_delta"/>
    <property type="match status" value="1"/>
</dbReference>